<dbReference type="InterPro" id="IPR027417">
    <property type="entry name" value="P-loop_NTPase"/>
</dbReference>
<dbReference type="OrthoDB" id="417274at2759"/>
<dbReference type="InterPro" id="IPR054472">
    <property type="entry name" value="WHD"/>
</dbReference>
<dbReference type="AlphaFoldDB" id="A0A1Q9EH09"/>
<gene>
    <name evidence="6" type="ORF">AK812_SmicGene10021</name>
</gene>
<evidence type="ECO:0000256" key="3">
    <source>
        <dbReference type="ARBA" id="ARBA00022840"/>
    </source>
</evidence>
<feature type="domain" description="AAA+ ATPase" evidence="5">
    <location>
        <begin position="1013"/>
        <end position="1146"/>
    </location>
</feature>
<organism evidence="6 7">
    <name type="scientific">Symbiodinium microadriaticum</name>
    <name type="common">Dinoflagellate</name>
    <name type="synonym">Zooxanthella microadriatica</name>
    <dbReference type="NCBI Taxonomy" id="2951"/>
    <lineage>
        <taxon>Eukaryota</taxon>
        <taxon>Sar</taxon>
        <taxon>Alveolata</taxon>
        <taxon>Dinophyceae</taxon>
        <taxon>Suessiales</taxon>
        <taxon>Symbiodiniaceae</taxon>
        <taxon>Symbiodinium</taxon>
    </lineage>
</organism>
<evidence type="ECO:0000256" key="2">
    <source>
        <dbReference type="ARBA" id="ARBA00022741"/>
    </source>
</evidence>
<dbReference type="InterPro" id="IPR050221">
    <property type="entry name" value="26S_Proteasome_ATPase"/>
</dbReference>
<keyword evidence="3" id="KW-0067">ATP-binding</keyword>
<accession>A0A1Q9EH09</accession>
<evidence type="ECO:0000256" key="4">
    <source>
        <dbReference type="SAM" id="MobiDB-lite"/>
    </source>
</evidence>
<sequence>MNSAHISIYFTVLWPVGTFLRGTKEMLAQFAWDIFGEAGQQLGFNKPTERIIQDLGVLFEQVPAFAKDLEAHGELPFWICPIKCRGLVHEQPLFPLPKDADYVMDVACFGAVPQDMKSRDPLFHNRGIEQVLLKYDGMKAFYSDVLYSREYIYKKFNGPLYDRLKAKFDPHGVLPHIFDKELVAARRNEITAQGLAATAIVALMERQRSLKAALEDCEAWLQALEVQKVEASRHDASMVLPPRFVRTVQRLDLTEKEVKALEHILVLQCLPEWVREVKFVMELAEYTKLSPSELLHFASKSRKHRKQGLIAEVSVGFLALSDVDRNVDDEPRGTLALLSPEAAKALTGGELSVAELLKVDESSALAEALHEEGLTTHPAAEKEAAQSAETEEPPQECQDEAAARGKKRQREMDPEGQDTPMEASPEEGQDEKPQPEFDLFDIISAERRRDEKRLEAMSAPQGAKEDECEDHTGKLTPYKTDLEYLVDAVELVSRKGRLYQVKQKLEEKKTASVEGEEEQEDAFGAPWQRRHDATRDRRRAREFEGQVRQLTRKIQERLRLTRAATADQSESVVWVPRLERILSSRQMNEFEKEVVILLVGLILLPHKFSVNVGAGVYHCRGEPVDVATILAFLSPDLASQISNRKSFYKDAVLVRDHIIHVSTKGVQGDLSSCPVEIDRRMVDFIVGLDSEVHHLVDGSHLYMPQTKMDAVVLPEETKTLITRTVRSLGLFKKSKQQFKLAETIASSGLVMLFYGDSGTGKTMTANAIANLLGKKLLLINFPSLGGEQAAGFVRMIFRESKINDAVLFFDECESIFESRDRSTQRDVNMLLTELERHDGMIILATNRPFDLDEAMHRRITLAIEFSKPDHVLRQHIWKSLLPASLPLAEDVDLAALAMRYELSGGFIKNAILTALSIACARAEQSRASTQPNDVRVTQEDLAKGAQLQLRGRLAMRSFERRIVPRSGLECLVCGPKLRAKLQEVIDFEKSKTVLYGQWGFGGRTAFSGGQPEIGSCVLFYGPPGTGKSLAAQAIGFEVGRALKVVNAANVVDKYVGETGKNIEKVFAEARAMEAILVFDEAEGLFGRRNADASSSVDKHANLDSGLLLYWLEHYPGLCILTTNAKDAIDSAFFRRFRFMVEFPQPDRATRAKLWESSLPKQAPRASDVDFQALASEFEKFAGGDIQNAVIRAASRAALRPDDGKRWICMADLREAARTESNKADESLQRLYT</sequence>
<evidence type="ECO:0000313" key="6">
    <source>
        <dbReference type="EMBL" id="OLQ06667.1"/>
    </source>
</evidence>
<dbReference type="SUPFAM" id="SSF52540">
    <property type="entry name" value="P-loop containing nucleoside triphosphate hydrolases"/>
    <property type="match status" value="2"/>
</dbReference>
<name>A0A1Q9EH09_SYMMI</name>
<reference evidence="6 7" key="1">
    <citation type="submission" date="2016-02" db="EMBL/GenBank/DDBJ databases">
        <title>Genome analysis of coral dinoflagellate symbionts highlights evolutionary adaptations to a symbiotic lifestyle.</title>
        <authorList>
            <person name="Aranda M."/>
            <person name="Li Y."/>
            <person name="Liew Y.J."/>
            <person name="Baumgarten S."/>
            <person name="Simakov O."/>
            <person name="Wilson M."/>
            <person name="Piel J."/>
            <person name="Ashoor H."/>
            <person name="Bougouffa S."/>
            <person name="Bajic V.B."/>
            <person name="Ryu T."/>
            <person name="Ravasi T."/>
            <person name="Bayer T."/>
            <person name="Micklem G."/>
            <person name="Kim H."/>
            <person name="Bhak J."/>
            <person name="Lajeunesse T.C."/>
            <person name="Voolstra C.R."/>
        </authorList>
    </citation>
    <scope>NUCLEOTIDE SEQUENCE [LARGE SCALE GENOMIC DNA]</scope>
    <source>
        <strain evidence="6 7">CCMP2467</strain>
    </source>
</reference>
<dbReference type="Pfam" id="PF00004">
    <property type="entry name" value="AAA"/>
    <property type="match status" value="2"/>
</dbReference>
<dbReference type="EMBL" id="LSRX01000155">
    <property type="protein sequence ID" value="OLQ06667.1"/>
    <property type="molecule type" value="Genomic_DNA"/>
</dbReference>
<keyword evidence="2" id="KW-0547">Nucleotide-binding</keyword>
<dbReference type="GO" id="GO:0016887">
    <property type="term" value="F:ATP hydrolysis activity"/>
    <property type="evidence" value="ECO:0007669"/>
    <property type="project" value="InterPro"/>
</dbReference>
<comment type="caution">
    <text evidence="6">The sequence shown here is derived from an EMBL/GenBank/DDBJ whole genome shotgun (WGS) entry which is preliminary data.</text>
</comment>
<proteinExistence type="inferred from homology"/>
<dbReference type="InterPro" id="IPR003593">
    <property type="entry name" value="AAA+_ATPase"/>
</dbReference>
<evidence type="ECO:0000259" key="5">
    <source>
        <dbReference type="SMART" id="SM00382"/>
    </source>
</evidence>
<protein>
    <recommendedName>
        <fullName evidence="5">AAA+ ATPase domain-containing protein</fullName>
    </recommendedName>
</protein>
<dbReference type="Gene3D" id="3.40.50.300">
    <property type="entry name" value="P-loop containing nucleotide triphosphate hydrolases"/>
    <property type="match status" value="2"/>
</dbReference>
<feature type="compositionally biased region" description="Basic and acidic residues" evidence="4">
    <location>
        <begin position="373"/>
        <end position="384"/>
    </location>
</feature>
<dbReference type="Gene3D" id="1.10.8.60">
    <property type="match status" value="1"/>
</dbReference>
<keyword evidence="7" id="KW-1185">Reference proteome</keyword>
<dbReference type="PANTHER" id="PTHR23073">
    <property type="entry name" value="26S PROTEASOME REGULATORY SUBUNIT"/>
    <property type="match status" value="1"/>
</dbReference>
<feature type="compositionally biased region" description="Basic and acidic residues" evidence="4">
    <location>
        <begin position="529"/>
        <end position="540"/>
    </location>
</feature>
<dbReference type="SMART" id="SM00382">
    <property type="entry name" value="AAA"/>
    <property type="match status" value="2"/>
</dbReference>
<feature type="domain" description="AAA+ ATPase" evidence="5">
    <location>
        <begin position="747"/>
        <end position="869"/>
    </location>
</feature>
<feature type="compositionally biased region" description="Acidic residues" evidence="4">
    <location>
        <begin position="389"/>
        <end position="399"/>
    </location>
</feature>
<feature type="region of interest" description="Disordered" evidence="4">
    <location>
        <begin position="507"/>
        <end position="540"/>
    </location>
</feature>
<feature type="region of interest" description="Disordered" evidence="4">
    <location>
        <begin position="450"/>
        <end position="471"/>
    </location>
</feature>
<dbReference type="CDD" id="cd19481">
    <property type="entry name" value="RecA-like_protease"/>
    <property type="match status" value="2"/>
</dbReference>
<dbReference type="Proteomes" id="UP000186817">
    <property type="component" value="Unassembled WGS sequence"/>
</dbReference>
<comment type="similarity">
    <text evidence="1">Belongs to the AAA ATPase family.</text>
</comment>
<dbReference type="Pfam" id="PF22977">
    <property type="entry name" value="WHD"/>
    <property type="match status" value="1"/>
</dbReference>
<feature type="region of interest" description="Disordered" evidence="4">
    <location>
        <begin position="373"/>
        <end position="437"/>
    </location>
</feature>
<dbReference type="InterPro" id="IPR003959">
    <property type="entry name" value="ATPase_AAA_core"/>
</dbReference>
<evidence type="ECO:0000256" key="1">
    <source>
        <dbReference type="ARBA" id="ARBA00006914"/>
    </source>
</evidence>
<dbReference type="GO" id="GO:0005524">
    <property type="term" value="F:ATP binding"/>
    <property type="evidence" value="ECO:0007669"/>
    <property type="project" value="UniProtKB-KW"/>
</dbReference>
<evidence type="ECO:0000313" key="7">
    <source>
        <dbReference type="Proteomes" id="UP000186817"/>
    </source>
</evidence>